<keyword evidence="2" id="KW-0184">Conjugation</keyword>
<reference evidence="5 6" key="1">
    <citation type="submission" date="2013-02" db="EMBL/GenBank/DDBJ databases">
        <title>The Genome Sequence of Acinetobacter sp. CIP 70.18.</title>
        <authorList>
            <consortium name="The Broad Institute Genome Sequencing Platform"/>
            <consortium name="The Broad Institute Genome Sequencing Center for Infectious Disease"/>
            <person name="Cerqueira G."/>
            <person name="Feldgarden M."/>
            <person name="Courvalin P."/>
            <person name="Perichon B."/>
            <person name="Grillot-Courvalin C."/>
            <person name="Clermont D."/>
            <person name="Rocha E."/>
            <person name="Yoon E.-J."/>
            <person name="Nemec A."/>
            <person name="Walker B."/>
            <person name="Young S.K."/>
            <person name="Zeng Q."/>
            <person name="Gargeya S."/>
            <person name="Fitzgerald M."/>
            <person name="Haas B."/>
            <person name="Abouelleil A."/>
            <person name="Alvarado L."/>
            <person name="Arachchi H.M."/>
            <person name="Berlin A.M."/>
            <person name="Chapman S.B."/>
            <person name="Dewar J."/>
            <person name="Goldberg J."/>
            <person name="Griggs A."/>
            <person name="Gujja S."/>
            <person name="Hansen M."/>
            <person name="Howarth C."/>
            <person name="Imamovic A."/>
            <person name="Larimer J."/>
            <person name="McCowan C."/>
            <person name="Murphy C."/>
            <person name="Neiman D."/>
            <person name="Pearson M."/>
            <person name="Priest M."/>
            <person name="Roberts A."/>
            <person name="Saif S."/>
            <person name="Shea T."/>
            <person name="Sisk P."/>
            <person name="Sykes S."/>
            <person name="Wortman J."/>
            <person name="Nusbaum C."/>
            <person name="Birren B."/>
        </authorList>
    </citation>
    <scope>NUCLEOTIDE SEQUENCE [LARGE SCALE GENOMIC DNA]</scope>
    <source>
        <strain evidence="5 6">CIP 70.18</strain>
    </source>
</reference>
<evidence type="ECO:0000256" key="1">
    <source>
        <dbReference type="ARBA" id="ARBA00010873"/>
    </source>
</evidence>
<evidence type="ECO:0000256" key="2">
    <source>
        <dbReference type="ARBA" id="ARBA00022971"/>
    </source>
</evidence>
<feature type="non-terminal residue" evidence="5">
    <location>
        <position position="121"/>
    </location>
</feature>
<feature type="domain" description="MobA/MobL protein" evidence="4">
    <location>
        <begin position="46"/>
        <end position="116"/>
    </location>
</feature>
<comment type="similarity">
    <text evidence="1">Belongs to the MobA/MobL family.</text>
</comment>
<evidence type="ECO:0000259" key="4">
    <source>
        <dbReference type="Pfam" id="PF03389"/>
    </source>
</evidence>
<dbReference type="Pfam" id="PF03389">
    <property type="entry name" value="MobA_MobL"/>
    <property type="match status" value="1"/>
</dbReference>
<sequence>MAIARLSVKVGKAGKAAPHAEYIDRDEEKKLKQEQAENDLEHSDYGNMPKWAEHNPITFWEAADLYERKNGSTYREYEIALPREMNAEQRLELVEHFIQSEIGSKYPYQFAIHNPKAMDGN</sequence>
<dbReference type="Gene3D" id="3.30.930.30">
    <property type="match status" value="1"/>
</dbReference>
<proteinExistence type="inferred from homology"/>
<comment type="caution">
    <text evidence="5">The sequence shown here is derived from an EMBL/GenBank/DDBJ whole genome shotgun (WGS) entry which is preliminary data.</text>
</comment>
<accession>N9R4C5</accession>
<feature type="region of interest" description="Disordered" evidence="3">
    <location>
        <begin position="10"/>
        <end position="47"/>
    </location>
</feature>
<evidence type="ECO:0000313" key="5">
    <source>
        <dbReference type="EMBL" id="ENX52924.1"/>
    </source>
</evidence>
<dbReference type="RefSeq" id="WP_005206659.1">
    <property type="nucleotide sequence ID" value="NZ_KB850075.1"/>
</dbReference>
<feature type="compositionally biased region" description="Basic and acidic residues" evidence="3">
    <location>
        <begin position="21"/>
        <end position="44"/>
    </location>
</feature>
<evidence type="ECO:0000256" key="3">
    <source>
        <dbReference type="SAM" id="MobiDB-lite"/>
    </source>
</evidence>
<dbReference type="InterPro" id="IPR005053">
    <property type="entry name" value="MobA_MobL"/>
</dbReference>
<keyword evidence="6" id="KW-1185">Reference proteome</keyword>
<organism evidence="5 6">
    <name type="scientific">Acinetobacter higginsii</name>
    <dbReference type="NCBI Taxonomy" id="70347"/>
    <lineage>
        <taxon>Bacteria</taxon>
        <taxon>Pseudomonadati</taxon>
        <taxon>Pseudomonadota</taxon>
        <taxon>Gammaproteobacteria</taxon>
        <taxon>Moraxellales</taxon>
        <taxon>Moraxellaceae</taxon>
        <taxon>Acinetobacter</taxon>
    </lineage>
</organism>
<name>N9R4C5_9GAMM</name>
<dbReference type="HOGENOM" id="CLU_146366_0_0_6"/>
<gene>
    <name evidence="5" type="ORF">F902_04199</name>
</gene>
<protein>
    <recommendedName>
        <fullName evidence="4">MobA/MobL protein domain-containing protein</fullName>
    </recommendedName>
</protein>
<dbReference type="EMBL" id="APRN01000044">
    <property type="protein sequence ID" value="ENX52924.1"/>
    <property type="molecule type" value="Genomic_DNA"/>
</dbReference>
<dbReference type="Proteomes" id="UP000013084">
    <property type="component" value="Unassembled WGS sequence"/>
</dbReference>
<evidence type="ECO:0000313" key="6">
    <source>
        <dbReference type="Proteomes" id="UP000013084"/>
    </source>
</evidence>
<dbReference type="AlphaFoldDB" id="N9R4C5"/>